<organism evidence="2 3">
    <name type="scientific">Kingdonia uniflora</name>
    <dbReference type="NCBI Taxonomy" id="39325"/>
    <lineage>
        <taxon>Eukaryota</taxon>
        <taxon>Viridiplantae</taxon>
        <taxon>Streptophyta</taxon>
        <taxon>Embryophyta</taxon>
        <taxon>Tracheophyta</taxon>
        <taxon>Spermatophyta</taxon>
        <taxon>Magnoliopsida</taxon>
        <taxon>Ranunculales</taxon>
        <taxon>Circaeasteraceae</taxon>
        <taxon>Kingdonia</taxon>
    </lineage>
</organism>
<dbReference type="PANTHER" id="PTHR38370">
    <property type="entry name" value="BETA-1,4-XYLOSIDASE"/>
    <property type="match status" value="1"/>
</dbReference>
<comment type="caution">
    <text evidence="2">The sequence shown here is derived from an EMBL/GenBank/DDBJ whole genome shotgun (WGS) entry which is preliminary data.</text>
</comment>
<dbReference type="OrthoDB" id="1929722at2759"/>
<evidence type="ECO:0000256" key="1">
    <source>
        <dbReference type="SAM" id="MobiDB-lite"/>
    </source>
</evidence>
<feature type="compositionally biased region" description="Polar residues" evidence="1">
    <location>
        <begin position="76"/>
        <end position="89"/>
    </location>
</feature>
<evidence type="ECO:0000313" key="2">
    <source>
        <dbReference type="EMBL" id="KAF6159775.1"/>
    </source>
</evidence>
<dbReference type="Proteomes" id="UP000541444">
    <property type="component" value="Unassembled WGS sequence"/>
</dbReference>
<feature type="region of interest" description="Disordered" evidence="1">
    <location>
        <begin position="14"/>
        <end position="53"/>
    </location>
</feature>
<dbReference type="EMBL" id="JACGCM010001188">
    <property type="protein sequence ID" value="KAF6159775.1"/>
    <property type="molecule type" value="Genomic_DNA"/>
</dbReference>
<dbReference type="PANTHER" id="PTHR38370:SF1">
    <property type="entry name" value="BETA-1,4-XYLOSIDASE"/>
    <property type="match status" value="1"/>
</dbReference>
<protein>
    <submittedName>
        <fullName evidence="2">Uncharacterized protein</fullName>
    </submittedName>
</protein>
<gene>
    <name evidence="2" type="ORF">GIB67_030033</name>
</gene>
<accession>A0A7J7MXY1</accession>
<sequence>MEGLIPFLLHAIKKPKPKNTGYNRTASEGSSRSYHLLKSGTSSVEGSSHRRTRSEFHQRAFEFPEGEQFSGAAYQHTRNLKTGSVSSPSKMKDDKPRMSYVPSHLSKEGHFSNAKQLR</sequence>
<reference evidence="2 3" key="1">
    <citation type="journal article" date="2020" name="IScience">
        <title>Genome Sequencing of the Endangered Kingdonia uniflora (Circaeasteraceae, Ranunculales) Reveals Potential Mechanisms of Evolutionary Specialization.</title>
        <authorList>
            <person name="Sun Y."/>
            <person name="Deng T."/>
            <person name="Zhang A."/>
            <person name="Moore M.J."/>
            <person name="Landis J.B."/>
            <person name="Lin N."/>
            <person name="Zhang H."/>
            <person name="Zhang X."/>
            <person name="Huang J."/>
            <person name="Zhang X."/>
            <person name="Sun H."/>
            <person name="Wang H."/>
        </authorList>
    </citation>
    <scope>NUCLEOTIDE SEQUENCE [LARGE SCALE GENOMIC DNA]</scope>
    <source>
        <strain evidence="2">TB1705</strain>
        <tissue evidence="2">Leaf</tissue>
    </source>
</reference>
<name>A0A7J7MXY1_9MAGN</name>
<feature type="compositionally biased region" description="Polar residues" evidence="1">
    <location>
        <begin position="20"/>
        <end position="46"/>
    </location>
</feature>
<dbReference type="AlphaFoldDB" id="A0A7J7MXY1"/>
<feature type="region of interest" description="Disordered" evidence="1">
    <location>
        <begin position="69"/>
        <end position="118"/>
    </location>
</feature>
<evidence type="ECO:0000313" key="3">
    <source>
        <dbReference type="Proteomes" id="UP000541444"/>
    </source>
</evidence>
<proteinExistence type="predicted"/>
<keyword evidence="3" id="KW-1185">Reference proteome</keyword>